<keyword evidence="3" id="KW-1185">Reference proteome</keyword>
<dbReference type="EMBL" id="CAJJDP010000023">
    <property type="protein sequence ID" value="CAD8149828.1"/>
    <property type="molecule type" value="Genomic_DNA"/>
</dbReference>
<evidence type="ECO:0000313" key="3">
    <source>
        <dbReference type="Proteomes" id="UP000683925"/>
    </source>
</evidence>
<sequence length="170" mass="20329">MILRMTCQQEHQIGREFLIIIVIFQRQQNNNKQITLIFINNIEKTNRFMNLTIDKLSILTRLMTFQLFIKQGYQKCLGQKYLKANQKKIELIQFFYKIIRYFIVLKNTITLHDVLYGNQYIELEIAIDRLVIMDFNSEDVLSAKGLQVEEFINHIYLDLLTKISKYSQVP</sequence>
<protein>
    <submittedName>
        <fullName evidence="2">Uncharacterized protein</fullName>
    </submittedName>
</protein>
<organism evidence="2 3">
    <name type="scientific">Paramecium octaurelia</name>
    <dbReference type="NCBI Taxonomy" id="43137"/>
    <lineage>
        <taxon>Eukaryota</taxon>
        <taxon>Sar</taxon>
        <taxon>Alveolata</taxon>
        <taxon>Ciliophora</taxon>
        <taxon>Intramacronucleata</taxon>
        <taxon>Oligohymenophorea</taxon>
        <taxon>Peniculida</taxon>
        <taxon>Parameciidae</taxon>
        <taxon>Paramecium</taxon>
    </lineage>
</organism>
<dbReference type="EMBL" id="CAJJDP010000023">
    <property type="protein sequence ID" value="CAD8149826.1"/>
    <property type="molecule type" value="Genomic_DNA"/>
</dbReference>
<dbReference type="Proteomes" id="UP000683925">
    <property type="component" value="Unassembled WGS sequence"/>
</dbReference>
<accession>A0A8S1TD98</accession>
<gene>
    <name evidence="1" type="ORF">POCTA_138.1.T0230008</name>
    <name evidence="2" type="ORF">POCTA_138.1.T0230009</name>
</gene>
<name>A0A8S1TD98_PAROT</name>
<reference evidence="2" key="1">
    <citation type="submission" date="2021-01" db="EMBL/GenBank/DDBJ databases">
        <authorList>
            <consortium name="Genoscope - CEA"/>
            <person name="William W."/>
        </authorList>
    </citation>
    <scope>NUCLEOTIDE SEQUENCE</scope>
</reference>
<dbReference type="AlphaFoldDB" id="A0A8S1TD98"/>
<evidence type="ECO:0000313" key="2">
    <source>
        <dbReference type="EMBL" id="CAD8149828.1"/>
    </source>
</evidence>
<comment type="caution">
    <text evidence="2">The sequence shown here is derived from an EMBL/GenBank/DDBJ whole genome shotgun (WGS) entry which is preliminary data.</text>
</comment>
<evidence type="ECO:0000313" key="1">
    <source>
        <dbReference type="EMBL" id="CAD8149826.1"/>
    </source>
</evidence>
<proteinExistence type="predicted"/>